<dbReference type="InterPro" id="IPR036869">
    <property type="entry name" value="J_dom_sf"/>
</dbReference>
<keyword evidence="3" id="KW-1185">Reference proteome</keyword>
<feature type="region of interest" description="Disordered" evidence="1">
    <location>
        <begin position="172"/>
        <end position="207"/>
    </location>
</feature>
<dbReference type="PANTHER" id="PTHR43908">
    <property type="entry name" value="AT29763P-RELATED"/>
    <property type="match status" value="1"/>
</dbReference>
<dbReference type="GO" id="GO:0071218">
    <property type="term" value="P:cellular response to misfolded protein"/>
    <property type="evidence" value="ECO:0007669"/>
    <property type="project" value="TreeGrafter"/>
</dbReference>
<evidence type="ECO:0000313" key="3">
    <source>
        <dbReference type="Proteomes" id="UP000053342"/>
    </source>
</evidence>
<dbReference type="PANTHER" id="PTHR43908:SF3">
    <property type="entry name" value="AT29763P-RELATED"/>
    <property type="match status" value="1"/>
</dbReference>
<feature type="region of interest" description="Disordered" evidence="1">
    <location>
        <begin position="1"/>
        <end position="83"/>
    </location>
</feature>
<dbReference type="EMBL" id="KN847335">
    <property type="protein sequence ID" value="KIW44393.1"/>
    <property type="molecule type" value="Genomic_DNA"/>
</dbReference>
<proteinExistence type="predicted"/>
<dbReference type="GeneID" id="27357478"/>
<feature type="compositionally biased region" description="Low complexity" evidence="1">
    <location>
        <begin position="57"/>
        <end position="70"/>
    </location>
</feature>
<name>A0A0D2DNC7_9EURO</name>
<protein>
    <submittedName>
        <fullName evidence="2">Uncharacterized protein</fullName>
    </submittedName>
</protein>
<dbReference type="GO" id="GO:0030544">
    <property type="term" value="F:Hsp70 protein binding"/>
    <property type="evidence" value="ECO:0007669"/>
    <property type="project" value="TreeGrafter"/>
</dbReference>
<organism evidence="2 3">
    <name type="scientific">Exophiala oligosperma</name>
    <dbReference type="NCBI Taxonomy" id="215243"/>
    <lineage>
        <taxon>Eukaryota</taxon>
        <taxon>Fungi</taxon>
        <taxon>Dikarya</taxon>
        <taxon>Ascomycota</taxon>
        <taxon>Pezizomycotina</taxon>
        <taxon>Eurotiomycetes</taxon>
        <taxon>Chaetothyriomycetidae</taxon>
        <taxon>Chaetothyriales</taxon>
        <taxon>Herpotrichiellaceae</taxon>
        <taxon>Exophiala</taxon>
    </lineage>
</organism>
<evidence type="ECO:0000313" key="2">
    <source>
        <dbReference type="EMBL" id="KIW44393.1"/>
    </source>
</evidence>
<dbReference type="InterPro" id="IPR051100">
    <property type="entry name" value="DnaJ_subfamily_B/C"/>
</dbReference>
<evidence type="ECO:0000256" key="1">
    <source>
        <dbReference type="SAM" id="MobiDB-lite"/>
    </source>
</evidence>
<sequence length="268" mass="28820">MATVSDTPSESVAGEKNNATRQAHGLATPEQTPEPDTARLKEDEKRRQAANQATTDQGQGASTGSPPSSGEGAGGATEGNNGATQEQIDAVERVMKCLQTDYQHILGILDKNLSTEDVMAAFKKLGCLTHEKYNKVNHAAEAFHRVNDAAKHLGINEAAIATMRDWDGVEDNLTLPANDTSHVSSGEAPSNGQDTDMGGSDQPTIPQMTDAHRHAFDVSWGLLQVLSDNPDDEKVINGLQEVNRKILEINAANGFPNSERFVIDFKVY</sequence>
<dbReference type="AlphaFoldDB" id="A0A0D2DNC7"/>
<dbReference type="Proteomes" id="UP000053342">
    <property type="component" value="Unassembled WGS sequence"/>
</dbReference>
<dbReference type="HOGENOM" id="CLU_1038409_0_0_1"/>
<feature type="compositionally biased region" description="Basic and acidic residues" evidence="1">
    <location>
        <begin position="36"/>
        <end position="47"/>
    </location>
</feature>
<dbReference type="GO" id="GO:0005789">
    <property type="term" value="C:endoplasmic reticulum membrane"/>
    <property type="evidence" value="ECO:0007669"/>
    <property type="project" value="TreeGrafter"/>
</dbReference>
<feature type="compositionally biased region" description="Polar residues" evidence="1">
    <location>
        <begin position="175"/>
        <end position="194"/>
    </location>
</feature>
<accession>A0A0D2DNC7</accession>
<dbReference type="RefSeq" id="XP_016264609.1">
    <property type="nucleotide sequence ID" value="XM_016406403.1"/>
</dbReference>
<dbReference type="STRING" id="215243.A0A0D2DNC7"/>
<dbReference type="VEuPathDB" id="FungiDB:PV06_05404"/>
<reference evidence="2 3" key="1">
    <citation type="submission" date="2015-01" db="EMBL/GenBank/DDBJ databases">
        <title>The Genome Sequence of Exophiala oligosperma CBS72588.</title>
        <authorList>
            <consortium name="The Broad Institute Genomics Platform"/>
            <person name="Cuomo C."/>
            <person name="de Hoog S."/>
            <person name="Gorbushina A."/>
            <person name="Stielow B."/>
            <person name="Teixiera M."/>
            <person name="Abouelleil A."/>
            <person name="Chapman S.B."/>
            <person name="Priest M."/>
            <person name="Young S.K."/>
            <person name="Wortman J."/>
            <person name="Nusbaum C."/>
            <person name="Birren B."/>
        </authorList>
    </citation>
    <scope>NUCLEOTIDE SEQUENCE [LARGE SCALE GENOMIC DNA]</scope>
    <source>
        <strain evidence="2 3">CBS 72588</strain>
    </source>
</reference>
<dbReference type="OrthoDB" id="4110993at2759"/>
<dbReference type="Gene3D" id="1.10.287.110">
    <property type="entry name" value="DnaJ domain"/>
    <property type="match status" value="1"/>
</dbReference>
<feature type="compositionally biased region" description="Polar residues" evidence="1">
    <location>
        <begin position="1"/>
        <end position="10"/>
    </location>
</feature>
<gene>
    <name evidence="2" type="ORF">PV06_05404</name>
</gene>